<gene>
    <name evidence="3" type="ORF">QQ91_0015470</name>
</gene>
<dbReference type="InterPro" id="IPR012912">
    <property type="entry name" value="Plasmid_pRiA4b_Orf3-like"/>
</dbReference>
<dbReference type="PANTHER" id="PTHR41878:SF1">
    <property type="entry name" value="TNPR PROTEIN"/>
    <property type="match status" value="1"/>
</dbReference>
<reference evidence="3 4" key="1">
    <citation type="journal article" date="2015" name="Genome Announc.">
        <title>Draft Genome Sequence of Filamentous Marine Cyanobacterium Lyngbya confervoides Strain BDU141951.</title>
        <authorList>
            <person name="Chandrababunaidu M.M."/>
            <person name="Sen D."/>
            <person name="Tripathy S."/>
        </authorList>
    </citation>
    <scope>NUCLEOTIDE SEQUENCE [LARGE SCALE GENOMIC DNA]</scope>
    <source>
        <strain evidence="3 4">BDU141951</strain>
    </source>
</reference>
<evidence type="ECO:0000313" key="3">
    <source>
        <dbReference type="EMBL" id="MCM1984224.1"/>
    </source>
</evidence>
<dbReference type="InterPro" id="IPR024047">
    <property type="entry name" value="MM3350-like_sf"/>
</dbReference>
<dbReference type="EMBL" id="JTHE03000089">
    <property type="protein sequence ID" value="MCM1984224.1"/>
    <property type="molecule type" value="Genomic_DNA"/>
</dbReference>
<dbReference type="AlphaFoldDB" id="A0ABD4T6M7"/>
<dbReference type="SUPFAM" id="SSF159941">
    <property type="entry name" value="MM3350-like"/>
    <property type="match status" value="1"/>
</dbReference>
<dbReference type="RefSeq" id="WP_166283008.1">
    <property type="nucleotide sequence ID" value="NZ_JTHE03000089.1"/>
</dbReference>
<dbReference type="Pfam" id="PF07929">
    <property type="entry name" value="PRiA4_ORF3"/>
    <property type="match status" value="1"/>
</dbReference>
<dbReference type="Proteomes" id="UP000031561">
    <property type="component" value="Unassembled WGS sequence"/>
</dbReference>
<evidence type="ECO:0000313" key="4">
    <source>
        <dbReference type="Proteomes" id="UP000031561"/>
    </source>
</evidence>
<name>A0ABD4T6M7_9CYAN</name>
<feature type="compositionally biased region" description="Basic residues" evidence="1">
    <location>
        <begin position="626"/>
        <end position="635"/>
    </location>
</feature>
<accession>A0ABD4T6M7</accession>
<dbReference type="PANTHER" id="PTHR41878">
    <property type="entry name" value="LEXA REPRESSOR-RELATED"/>
    <property type="match status" value="1"/>
</dbReference>
<evidence type="ECO:0000259" key="2">
    <source>
        <dbReference type="Pfam" id="PF07929"/>
    </source>
</evidence>
<evidence type="ECO:0000256" key="1">
    <source>
        <dbReference type="SAM" id="MobiDB-lite"/>
    </source>
</evidence>
<proteinExistence type="predicted"/>
<feature type="domain" description="Plasmid pRiA4b Orf3-like" evidence="2">
    <location>
        <begin position="523"/>
        <end position="634"/>
    </location>
</feature>
<comment type="caution">
    <text evidence="3">The sequence shown here is derived from an EMBL/GenBank/DDBJ whole genome shotgun (WGS) entry which is preliminary data.</text>
</comment>
<feature type="region of interest" description="Disordered" evidence="1">
    <location>
        <begin position="614"/>
        <end position="652"/>
    </location>
</feature>
<protein>
    <submittedName>
        <fullName evidence="3">Plasmid pRiA4b ORF-3 family protein</fullName>
    </submittedName>
</protein>
<organism evidence="3 4">
    <name type="scientific">Lyngbya confervoides BDU141951</name>
    <dbReference type="NCBI Taxonomy" id="1574623"/>
    <lineage>
        <taxon>Bacteria</taxon>
        <taxon>Bacillati</taxon>
        <taxon>Cyanobacteriota</taxon>
        <taxon>Cyanophyceae</taxon>
        <taxon>Oscillatoriophycideae</taxon>
        <taxon>Oscillatoriales</taxon>
        <taxon>Microcoleaceae</taxon>
        <taxon>Lyngbya</taxon>
    </lineage>
</organism>
<feature type="compositionally biased region" description="Basic and acidic residues" evidence="1">
    <location>
        <begin position="643"/>
        <end position="652"/>
    </location>
</feature>
<dbReference type="Gene3D" id="3.10.290.30">
    <property type="entry name" value="MM3350-like"/>
    <property type="match status" value="1"/>
</dbReference>
<sequence length="652" mass="73754">MAFDIHLLSELSYDEAEPKLDEYIQGALDHFVASQVSQAYCQQHPKGGFWIGTFIEFAFLYGEMTLPKMTKGDVQQVMEYILPRKLILLDPDEADSAIPELVAFWTFLKEDYQLRSAGAIADYLQSISSQFKAWMSDPSRGGIAKNFLMDGMQSEFDMTSEAGLQEFQQVYNQRQQENQGPLPNPKIPTVSPPPETQRFIDLIGINLPTSGEGVDPSAHPPVIPNPIRALLRGNLAEEGGILSEETIQCLKTQSISATSPGPILQDFETALAFVGPAGIAVSKQRWQLGGKSLATLNQQLSQPVDIGLSRPSQKSYPNIHGLYLLLRASRLVQVVDPGRKPKLQINPEVHAAWQQLNPTEQYFTLLEAWIIQGRLEFLADERQTPLTAGDRTLKAWEDVLGKSAKRYANYREQTTLDYWPGLYNIALMEMFGFLKITTAKPTPGKGWRIRRTDPLPFGRAMFNLLRQIYVQQSGTWVSEIDDTLAFHELQPRITPYFPQWKQVLTLPRRSFRPGEYIYKVSLDQIWRRIAISAEATLADLSQLILNSVGFDADHLDQFTYQDEWGRTIEVMHPFAEDEPTTEEVLIGDIPLQEGDSMEYLFDFGDAWRFKVTLEQVKPPAPEPKNKTGKKTKPPKIRGYLLESHGKAPDQYA</sequence>
<keyword evidence="4" id="KW-1185">Reference proteome</keyword>